<dbReference type="AlphaFoldDB" id="A0A9D9DD85"/>
<sequence>MIDYDATLQKFFEECIKYLDKSTKRAKDKIELQSINNAINMVREVASNPKKYADYNARASMGFENFDMSDGFIVNGDNSVLLTYFSVVSSMGELYNKYAYQREQAQQKLLKGLKFMKYKNSGNLLKDFYFSFLTPNKFAVKMQNQK</sequence>
<comment type="caution">
    <text evidence="1">The sequence shown here is derived from an EMBL/GenBank/DDBJ whole genome shotgun (WGS) entry which is preliminary data.</text>
</comment>
<accession>A0A9D9DD85</accession>
<reference evidence="1" key="1">
    <citation type="submission" date="2020-10" db="EMBL/GenBank/DDBJ databases">
        <authorList>
            <person name="Gilroy R."/>
        </authorList>
    </citation>
    <scope>NUCLEOTIDE SEQUENCE</scope>
    <source>
        <strain evidence="1">8207</strain>
    </source>
</reference>
<dbReference type="Proteomes" id="UP000823630">
    <property type="component" value="Unassembled WGS sequence"/>
</dbReference>
<evidence type="ECO:0000313" key="1">
    <source>
        <dbReference type="EMBL" id="MBO8424935.1"/>
    </source>
</evidence>
<dbReference type="EMBL" id="JADINC010000009">
    <property type="protein sequence ID" value="MBO8424935.1"/>
    <property type="molecule type" value="Genomic_DNA"/>
</dbReference>
<reference evidence="1" key="2">
    <citation type="journal article" date="2021" name="PeerJ">
        <title>Extensive microbial diversity within the chicken gut microbiome revealed by metagenomics and culture.</title>
        <authorList>
            <person name="Gilroy R."/>
            <person name="Ravi A."/>
            <person name="Getino M."/>
            <person name="Pursley I."/>
            <person name="Horton D.L."/>
            <person name="Alikhan N.F."/>
            <person name="Baker D."/>
            <person name="Gharbi K."/>
            <person name="Hall N."/>
            <person name="Watson M."/>
            <person name="Adriaenssens E.M."/>
            <person name="Foster-Nyarko E."/>
            <person name="Jarju S."/>
            <person name="Secka A."/>
            <person name="Antonio M."/>
            <person name="Oren A."/>
            <person name="Chaudhuri R.R."/>
            <person name="La Ragione R."/>
            <person name="Hildebrand F."/>
            <person name="Pallen M.J."/>
        </authorList>
    </citation>
    <scope>NUCLEOTIDE SEQUENCE</scope>
    <source>
        <strain evidence="1">8207</strain>
    </source>
</reference>
<name>A0A9D9DD85_9PROT</name>
<proteinExistence type="predicted"/>
<gene>
    <name evidence="1" type="ORF">IAC69_00460</name>
</gene>
<protein>
    <submittedName>
        <fullName evidence="1">Uncharacterized protein</fullName>
    </submittedName>
</protein>
<organism evidence="1 2">
    <name type="scientific">Candidatus Enterousia avistercoris</name>
    <dbReference type="NCBI Taxonomy" id="2840788"/>
    <lineage>
        <taxon>Bacteria</taxon>
        <taxon>Pseudomonadati</taxon>
        <taxon>Pseudomonadota</taxon>
        <taxon>Alphaproteobacteria</taxon>
        <taxon>Candidatus Enterousia</taxon>
    </lineage>
</organism>
<evidence type="ECO:0000313" key="2">
    <source>
        <dbReference type="Proteomes" id="UP000823630"/>
    </source>
</evidence>